<proteinExistence type="predicted"/>
<protein>
    <submittedName>
        <fullName evidence="1">Uncharacterized protein</fullName>
    </submittedName>
</protein>
<name>A0ABW6IHL6_9CYAN</name>
<evidence type="ECO:0000313" key="2">
    <source>
        <dbReference type="Proteomes" id="UP001600165"/>
    </source>
</evidence>
<keyword evidence="2" id="KW-1185">Reference proteome</keyword>
<reference evidence="1 2" key="1">
    <citation type="submission" date="2024-10" db="EMBL/GenBank/DDBJ databases">
        <authorList>
            <person name="Ratan Roy A."/>
            <person name="Morales Sandoval P.H."/>
            <person name="De Los Santos Villalobos S."/>
            <person name="Chakraborty S."/>
            <person name="Mukherjee J."/>
        </authorList>
    </citation>
    <scope>NUCLEOTIDE SEQUENCE [LARGE SCALE GENOMIC DNA]</scope>
    <source>
        <strain evidence="1 2">S1</strain>
    </source>
</reference>
<dbReference type="RefSeq" id="WP_377965591.1">
    <property type="nucleotide sequence ID" value="NZ_JBHZOL010000078.1"/>
</dbReference>
<gene>
    <name evidence="1" type="ORF">ACFVKH_12725</name>
</gene>
<dbReference type="EMBL" id="JBHZOL010000078">
    <property type="protein sequence ID" value="MFE4107152.1"/>
    <property type="molecule type" value="Genomic_DNA"/>
</dbReference>
<evidence type="ECO:0000313" key="1">
    <source>
        <dbReference type="EMBL" id="MFE4107152.1"/>
    </source>
</evidence>
<dbReference type="Proteomes" id="UP001600165">
    <property type="component" value="Unassembled WGS sequence"/>
</dbReference>
<accession>A0ABW6IHL6</accession>
<organism evidence="1 2">
    <name type="scientific">Almyronema epifaneia S1</name>
    <dbReference type="NCBI Taxonomy" id="2991925"/>
    <lineage>
        <taxon>Bacteria</taxon>
        <taxon>Bacillati</taxon>
        <taxon>Cyanobacteriota</taxon>
        <taxon>Cyanophyceae</taxon>
        <taxon>Nodosilineales</taxon>
        <taxon>Nodosilineaceae</taxon>
        <taxon>Almyronema</taxon>
        <taxon>Almyronema epifaneia</taxon>
    </lineage>
</organism>
<sequence length="69" mass="7739">METTVVFWALKKGTSKANFKSRIVAGFFLRYGLTAMDADIQHLEVFYPSKSRFSIHDKTSKVFSDGSSG</sequence>
<comment type="caution">
    <text evidence="1">The sequence shown here is derived from an EMBL/GenBank/DDBJ whole genome shotgun (WGS) entry which is preliminary data.</text>
</comment>